<proteinExistence type="predicted"/>
<protein>
    <submittedName>
        <fullName evidence="2">Uncharacterized protein</fullName>
    </submittedName>
</protein>
<keyword evidence="1" id="KW-1185">Reference proteome</keyword>
<evidence type="ECO:0000313" key="2">
    <source>
        <dbReference type="WBParaSite" id="Hba_08858"/>
    </source>
</evidence>
<accession>A0A1I7WUN2</accession>
<name>A0A1I7WUN2_HETBA</name>
<dbReference type="WBParaSite" id="Hba_08858">
    <property type="protein sequence ID" value="Hba_08858"/>
    <property type="gene ID" value="Hba_08858"/>
</dbReference>
<organism evidence="1 2">
    <name type="scientific">Heterorhabditis bacteriophora</name>
    <name type="common">Entomopathogenic nematode worm</name>
    <dbReference type="NCBI Taxonomy" id="37862"/>
    <lineage>
        <taxon>Eukaryota</taxon>
        <taxon>Metazoa</taxon>
        <taxon>Ecdysozoa</taxon>
        <taxon>Nematoda</taxon>
        <taxon>Chromadorea</taxon>
        <taxon>Rhabditida</taxon>
        <taxon>Rhabditina</taxon>
        <taxon>Rhabditomorpha</taxon>
        <taxon>Strongyloidea</taxon>
        <taxon>Heterorhabditidae</taxon>
        <taxon>Heterorhabditis</taxon>
    </lineage>
</organism>
<dbReference type="AlphaFoldDB" id="A0A1I7WUN2"/>
<sequence length="91" mass="10504">MVLINATTSSLAPAPCELKMESGRSIRYVAPLDANPRKETRCNYEEVKLTLRKNSLHDSNFKSLLCLMFSRSKIYFVRCLFQVIQLTRSLF</sequence>
<evidence type="ECO:0000313" key="1">
    <source>
        <dbReference type="Proteomes" id="UP000095283"/>
    </source>
</evidence>
<dbReference type="Proteomes" id="UP000095283">
    <property type="component" value="Unplaced"/>
</dbReference>
<reference evidence="2" key="1">
    <citation type="submission" date="2016-11" db="UniProtKB">
        <authorList>
            <consortium name="WormBaseParasite"/>
        </authorList>
    </citation>
    <scope>IDENTIFICATION</scope>
</reference>